<comment type="caution">
    <text evidence="1">The sequence shown here is derived from an EMBL/GenBank/DDBJ whole genome shotgun (WGS) entry which is preliminary data.</text>
</comment>
<dbReference type="Pfam" id="PF19664">
    <property type="entry name" value="DUF6167"/>
    <property type="match status" value="1"/>
</dbReference>
<organism evidence="1 2">
    <name type="scientific">Oryzihumus leptocrescens</name>
    <dbReference type="NCBI Taxonomy" id="297536"/>
    <lineage>
        <taxon>Bacteria</taxon>
        <taxon>Bacillati</taxon>
        <taxon>Actinomycetota</taxon>
        <taxon>Actinomycetes</taxon>
        <taxon>Micrococcales</taxon>
        <taxon>Intrasporangiaceae</taxon>
        <taxon>Oryzihumus</taxon>
    </lineage>
</organism>
<name>A0A542ZK97_9MICO</name>
<evidence type="ECO:0000313" key="2">
    <source>
        <dbReference type="Proteomes" id="UP000319514"/>
    </source>
</evidence>
<gene>
    <name evidence="1" type="ORF">FB474_2172</name>
</gene>
<dbReference type="InterPro" id="IPR046165">
    <property type="entry name" value="DUF6167"/>
</dbReference>
<dbReference type="AlphaFoldDB" id="A0A542ZK97"/>
<keyword evidence="2" id="KW-1185">Reference proteome</keyword>
<protein>
    <recommendedName>
        <fullName evidence="3">Secreted protein</fullName>
    </recommendedName>
</protein>
<dbReference type="EMBL" id="VFOQ01000001">
    <property type="protein sequence ID" value="TQL60775.1"/>
    <property type="molecule type" value="Genomic_DNA"/>
</dbReference>
<accession>A0A542ZK97</accession>
<proteinExistence type="predicted"/>
<dbReference type="Proteomes" id="UP000319514">
    <property type="component" value="Unassembled WGS sequence"/>
</dbReference>
<evidence type="ECO:0000313" key="1">
    <source>
        <dbReference type="EMBL" id="TQL60775.1"/>
    </source>
</evidence>
<reference evidence="1 2" key="1">
    <citation type="submission" date="2019-06" db="EMBL/GenBank/DDBJ databases">
        <title>Sequencing the genomes of 1000 actinobacteria strains.</title>
        <authorList>
            <person name="Klenk H.-P."/>
        </authorList>
    </citation>
    <scope>NUCLEOTIDE SEQUENCE [LARGE SCALE GENOMIC DNA]</scope>
    <source>
        <strain evidence="1 2">DSM 18082</strain>
    </source>
</reference>
<evidence type="ECO:0008006" key="3">
    <source>
        <dbReference type="Google" id="ProtNLM"/>
    </source>
</evidence>
<sequence>MRRLFWVALGATVGVLAVRKVTKVAEAYTPAGVASGLAGIGEGLKEMAEAVRDGMAEREEELRFALGIDTATLPDGRAMDAEAARRLLDDPTGPRAR</sequence>
<dbReference type="RefSeq" id="WP_185746117.1">
    <property type="nucleotide sequence ID" value="NZ_BAAAKX010000016.1"/>
</dbReference>